<dbReference type="InParanoid" id="A0A0D0A3B2"/>
<feature type="region of interest" description="Disordered" evidence="1">
    <location>
        <begin position="1"/>
        <end position="21"/>
    </location>
</feature>
<dbReference type="Proteomes" id="UP000054485">
    <property type="component" value="Unassembled WGS sequence"/>
</dbReference>
<proteinExistence type="predicted"/>
<dbReference type="HOGENOM" id="CLU_2869173_0_0_1"/>
<protein>
    <submittedName>
        <fullName evidence="2">Uncharacterized protein</fullName>
    </submittedName>
</protein>
<dbReference type="AlphaFoldDB" id="A0A0D0A3B2"/>
<evidence type="ECO:0000256" key="1">
    <source>
        <dbReference type="SAM" id="MobiDB-lite"/>
    </source>
</evidence>
<dbReference type="EMBL" id="KN835190">
    <property type="protein sequence ID" value="KIK44470.1"/>
    <property type="molecule type" value="Genomic_DNA"/>
</dbReference>
<organism evidence="2 3">
    <name type="scientific">Suillus luteus UH-Slu-Lm8-n1</name>
    <dbReference type="NCBI Taxonomy" id="930992"/>
    <lineage>
        <taxon>Eukaryota</taxon>
        <taxon>Fungi</taxon>
        <taxon>Dikarya</taxon>
        <taxon>Basidiomycota</taxon>
        <taxon>Agaricomycotina</taxon>
        <taxon>Agaricomycetes</taxon>
        <taxon>Agaricomycetidae</taxon>
        <taxon>Boletales</taxon>
        <taxon>Suillineae</taxon>
        <taxon>Suillaceae</taxon>
        <taxon>Suillus</taxon>
    </lineage>
</organism>
<sequence>MHDGYNRIGEPATCSTTPDDPTKLSSTSILSLLVSLHHRVSTQDCVVVIILDIELVLTAKSGSL</sequence>
<reference evidence="2 3" key="1">
    <citation type="submission" date="2014-04" db="EMBL/GenBank/DDBJ databases">
        <authorList>
            <consortium name="DOE Joint Genome Institute"/>
            <person name="Kuo A."/>
            <person name="Ruytinx J."/>
            <person name="Rineau F."/>
            <person name="Colpaert J."/>
            <person name="Kohler A."/>
            <person name="Nagy L.G."/>
            <person name="Floudas D."/>
            <person name="Copeland A."/>
            <person name="Barry K.W."/>
            <person name="Cichocki N."/>
            <person name="Veneault-Fourrey C."/>
            <person name="LaButti K."/>
            <person name="Lindquist E.A."/>
            <person name="Lipzen A."/>
            <person name="Lundell T."/>
            <person name="Morin E."/>
            <person name="Murat C."/>
            <person name="Sun H."/>
            <person name="Tunlid A."/>
            <person name="Henrissat B."/>
            <person name="Grigoriev I.V."/>
            <person name="Hibbett D.S."/>
            <person name="Martin F."/>
            <person name="Nordberg H.P."/>
            <person name="Cantor M.N."/>
            <person name="Hua S.X."/>
        </authorList>
    </citation>
    <scope>NUCLEOTIDE SEQUENCE [LARGE SCALE GENOMIC DNA]</scope>
    <source>
        <strain evidence="2 3">UH-Slu-Lm8-n1</strain>
    </source>
</reference>
<accession>A0A0D0A3B2</accession>
<name>A0A0D0A3B2_9AGAM</name>
<evidence type="ECO:0000313" key="3">
    <source>
        <dbReference type="Proteomes" id="UP000054485"/>
    </source>
</evidence>
<keyword evidence="3" id="KW-1185">Reference proteome</keyword>
<gene>
    <name evidence="2" type="ORF">CY34DRAFT_802670</name>
</gene>
<reference evidence="3" key="2">
    <citation type="submission" date="2015-01" db="EMBL/GenBank/DDBJ databases">
        <title>Evolutionary Origins and Diversification of the Mycorrhizal Mutualists.</title>
        <authorList>
            <consortium name="DOE Joint Genome Institute"/>
            <consortium name="Mycorrhizal Genomics Consortium"/>
            <person name="Kohler A."/>
            <person name="Kuo A."/>
            <person name="Nagy L.G."/>
            <person name="Floudas D."/>
            <person name="Copeland A."/>
            <person name="Barry K.W."/>
            <person name="Cichocki N."/>
            <person name="Veneault-Fourrey C."/>
            <person name="LaButti K."/>
            <person name="Lindquist E.A."/>
            <person name="Lipzen A."/>
            <person name="Lundell T."/>
            <person name="Morin E."/>
            <person name="Murat C."/>
            <person name="Riley R."/>
            <person name="Ohm R."/>
            <person name="Sun H."/>
            <person name="Tunlid A."/>
            <person name="Henrissat B."/>
            <person name="Grigoriev I.V."/>
            <person name="Hibbett D.S."/>
            <person name="Martin F."/>
        </authorList>
    </citation>
    <scope>NUCLEOTIDE SEQUENCE [LARGE SCALE GENOMIC DNA]</scope>
    <source>
        <strain evidence="3">UH-Slu-Lm8-n1</strain>
    </source>
</reference>
<evidence type="ECO:0000313" key="2">
    <source>
        <dbReference type="EMBL" id="KIK44470.1"/>
    </source>
</evidence>